<dbReference type="OrthoDB" id="2084131at2"/>
<dbReference type="HOGENOM" id="CLU_1803245_0_0_9"/>
<evidence type="ECO:0000313" key="2">
    <source>
        <dbReference type="Proteomes" id="UP000005753"/>
    </source>
</evidence>
<dbReference type="EMBL" id="CM001487">
    <property type="protein sequence ID" value="EIM57162.1"/>
    <property type="molecule type" value="Genomic_DNA"/>
</dbReference>
<organism evidence="1 2">
    <name type="scientific">Eubacterium cellulosolvens (strain ATCC 43171 / JCM 9499 / 6)</name>
    <name type="common">Cillobacterium cellulosolvens</name>
    <dbReference type="NCBI Taxonomy" id="633697"/>
    <lineage>
        <taxon>Bacteria</taxon>
        <taxon>Bacillati</taxon>
        <taxon>Bacillota</taxon>
        <taxon>Clostridia</taxon>
        <taxon>Eubacteriales</taxon>
        <taxon>Eubacteriaceae</taxon>
        <taxon>Eubacterium</taxon>
    </lineage>
</organism>
<proteinExistence type="predicted"/>
<reference evidence="1 2" key="1">
    <citation type="submission" date="2010-08" db="EMBL/GenBank/DDBJ databases">
        <authorList>
            <consortium name="US DOE Joint Genome Institute (JGI-PGF)"/>
            <person name="Lucas S."/>
            <person name="Copeland A."/>
            <person name="Lapidus A."/>
            <person name="Cheng J.-F."/>
            <person name="Bruce D."/>
            <person name="Goodwin L."/>
            <person name="Pitluck S."/>
            <person name="Land M.L."/>
            <person name="Hauser L."/>
            <person name="Chang Y.-J."/>
            <person name="Anderson I.J."/>
            <person name="Johnson E."/>
            <person name="Mulhopadhyay B."/>
            <person name="Kyrpides N."/>
            <person name="Woyke T.J."/>
        </authorList>
    </citation>
    <scope>NUCLEOTIDE SEQUENCE [LARGE SCALE GENOMIC DNA]</scope>
    <source>
        <strain evidence="1 2">6</strain>
    </source>
</reference>
<protein>
    <submittedName>
        <fullName evidence="1">Uncharacterized protein</fullName>
    </submittedName>
</protein>
<name>I5ATN9_EUBC6</name>
<gene>
    <name evidence="1" type="ORF">EubceDRAFT1_1350</name>
</gene>
<accession>I5ATN9</accession>
<dbReference type="Proteomes" id="UP000005753">
    <property type="component" value="Chromosome"/>
</dbReference>
<sequence length="143" mass="16833">MDISSALYIFCDGKKKIDKYGPQDGHPNIVGYEILKFLRERLQNKEMEAFADIVRGCQFLPYDEMKPDQRTDKSSDILGLLWRKGSMKLYDSEEFADVTDYDYQIDLDEKTFRILSLFEVTFTFDELETISDDEFMEKLTAFN</sequence>
<dbReference type="AlphaFoldDB" id="I5ATN9"/>
<keyword evidence="2" id="KW-1185">Reference proteome</keyword>
<evidence type="ECO:0000313" key="1">
    <source>
        <dbReference type="EMBL" id="EIM57162.1"/>
    </source>
</evidence>
<reference evidence="1 2" key="2">
    <citation type="submission" date="2012-02" db="EMBL/GenBank/DDBJ databases">
        <title>Improved High-Quality Draft sequence of Eubacterium cellulosolvens 6.</title>
        <authorList>
            <consortium name="US DOE Joint Genome Institute"/>
            <person name="Lucas S."/>
            <person name="Han J."/>
            <person name="Lapidus A."/>
            <person name="Cheng J.-F."/>
            <person name="Goodwin L."/>
            <person name="Pitluck S."/>
            <person name="Peters L."/>
            <person name="Mikhailova N."/>
            <person name="Gu W."/>
            <person name="Detter J.C."/>
            <person name="Han C."/>
            <person name="Tapia R."/>
            <person name="Land M."/>
            <person name="Hauser L."/>
            <person name="Kyrpides N."/>
            <person name="Ivanova N."/>
            <person name="Pagani I."/>
            <person name="Johnson E."/>
            <person name="Mukhopadhyay B."/>
            <person name="Anderson I."/>
            <person name="Woyke T."/>
        </authorList>
    </citation>
    <scope>NUCLEOTIDE SEQUENCE [LARGE SCALE GENOMIC DNA]</scope>
    <source>
        <strain evidence="1 2">6</strain>
    </source>
</reference>